<accession>A0ABU0J9G0</accession>
<organism evidence="2 3">
    <name type="scientific">Labrys wisconsinensis</name>
    <dbReference type="NCBI Taxonomy" id="425677"/>
    <lineage>
        <taxon>Bacteria</taxon>
        <taxon>Pseudomonadati</taxon>
        <taxon>Pseudomonadota</taxon>
        <taxon>Alphaproteobacteria</taxon>
        <taxon>Hyphomicrobiales</taxon>
        <taxon>Xanthobacteraceae</taxon>
        <taxon>Labrys</taxon>
    </lineage>
</organism>
<dbReference type="PANTHER" id="PTHR11373:SF4">
    <property type="entry name" value="DEOXYNUCLEOSIDE TRIPHOSPHATE TRIPHOSPHOHYDROLASE SAMHD1"/>
    <property type="match status" value="1"/>
</dbReference>
<dbReference type="PANTHER" id="PTHR11373">
    <property type="entry name" value="DEOXYNUCLEOSIDE TRIPHOSPHATE TRIPHOSPHOHYDROLASE"/>
    <property type="match status" value="1"/>
</dbReference>
<dbReference type="InterPro" id="IPR003607">
    <property type="entry name" value="HD/PDEase_dom"/>
</dbReference>
<comment type="caution">
    <text evidence="2">The sequence shown here is derived from an EMBL/GenBank/DDBJ whole genome shotgun (WGS) entry which is preliminary data.</text>
</comment>
<evidence type="ECO:0000259" key="1">
    <source>
        <dbReference type="PROSITE" id="PS51831"/>
    </source>
</evidence>
<dbReference type="Gene3D" id="1.10.3210.10">
    <property type="entry name" value="Hypothetical protein af1432"/>
    <property type="match status" value="1"/>
</dbReference>
<dbReference type="PROSITE" id="PS51831">
    <property type="entry name" value="HD"/>
    <property type="match status" value="1"/>
</dbReference>
<evidence type="ECO:0000313" key="2">
    <source>
        <dbReference type="EMBL" id="MDQ0469802.1"/>
    </source>
</evidence>
<dbReference type="InterPro" id="IPR050135">
    <property type="entry name" value="dGTPase-like"/>
</dbReference>
<proteinExistence type="predicted"/>
<keyword evidence="3" id="KW-1185">Reference proteome</keyword>
<evidence type="ECO:0000313" key="3">
    <source>
        <dbReference type="Proteomes" id="UP001242480"/>
    </source>
</evidence>
<dbReference type="SMART" id="SM00471">
    <property type="entry name" value="HDc"/>
    <property type="match status" value="1"/>
</dbReference>
<dbReference type="InterPro" id="IPR006674">
    <property type="entry name" value="HD_domain"/>
</dbReference>
<dbReference type="RefSeq" id="WP_307272874.1">
    <property type="nucleotide sequence ID" value="NZ_JAUSVX010000004.1"/>
</dbReference>
<protein>
    <submittedName>
        <fullName evidence="2">HD superfamily phosphohydrolase</fullName>
    </submittedName>
</protein>
<dbReference type="Pfam" id="PF01966">
    <property type="entry name" value="HD"/>
    <property type="match status" value="1"/>
</dbReference>
<name>A0ABU0J9G0_9HYPH</name>
<dbReference type="EMBL" id="JAUSVX010000004">
    <property type="protein sequence ID" value="MDQ0469802.1"/>
    <property type="molecule type" value="Genomic_DNA"/>
</dbReference>
<dbReference type="CDD" id="cd00077">
    <property type="entry name" value="HDc"/>
    <property type="match status" value="1"/>
</dbReference>
<reference evidence="2 3" key="1">
    <citation type="submission" date="2023-07" db="EMBL/GenBank/DDBJ databases">
        <title>Genomic Encyclopedia of Type Strains, Phase IV (KMG-IV): sequencing the most valuable type-strain genomes for metagenomic binning, comparative biology and taxonomic classification.</title>
        <authorList>
            <person name="Goeker M."/>
        </authorList>
    </citation>
    <scope>NUCLEOTIDE SEQUENCE [LARGE SCALE GENOMIC DNA]</scope>
    <source>
        <strain evidence="2 3">DSM 19619</strain>
    </source>
</reference>
<dbReference type="Proteomes" id="UP001242480">
    <property type="component" value="Unassembled WGS sequence"/>
</dbReference>
<dbReference type="SUPFAM" id="SSF109604">
    <property type="entry name" value="HD-domain/PDEase-like"/>
    <property type="match status" value="1"/>
</dbReference>
<feature type="domain" description="HD" evidence="1">
    <location>
        <begin position="58"/>
        <end position="180"/>
    </location>
</feature>
<gene>
    <name evidence="2" type="ORF">QO011_002818</name>
</gene>
<sequence>MKIQRIRDPLHNLIEFRHDDELERALWQVLESRPFQRLRRVKQLGFSDLVYPGASHSRFAHSVGVFHTARRLMEVVRKHVGHRQETRENLALAAALVHDLGHGAFSHAFEKVGERLQLKLADHEHMSDRLIRSGEVAGLLNTMGSGFASDVADIIKKEGRKSVHNAVVSSQFDADRLDYMRRDRLMTGTQHAAIDFEWLVANLDLAEVPVGVDDSGVGTIETFVIGPKAIHATEAFVLGLFQLYPTVYLHKTTRGIEKLFAELLVRIVSLARNASATATGLPVRHPLILFAQSPDDIETALCLDDTVVWGGLSLMVDAKDPVISQLATRLRDRKLYKCIDIRARVAHAFNPASDSAPELVAAIDRCCARIDEKLKGWIDGDKSVIPRLLIDEAERSPYKTAGGSTGPTEQINVRTDGGATVDLKQRSRVVAALTTFKLFRAYYGAEDESARQMVEGIISGEIAACR</sequence>